<reference evidence="2 3" key="1">
    <citation type="journal article" date="2015" name="Proc. Natl. Acad. Sci. U.S.A.">
        <title>The resurrection genome of Boea hygrometrica: A blueprint for survival of dehydration.</title>
        <authorList>
            <person name="Xiao L."/>
            <person name="Yang G."/>
            <person name="Zhang L."/>
            <person name="Yang X."/>
            <person name="Zhao S."/>
            <person name="Ji Z."/>
            <person name="Zhou Q."/>
            <person name="Hu M."/>
            <person name="Wang Y."/>
            <person name="Chen M."/>
            <person name="Xu Y."/>
            <person name="Jin H."/>
            <person name="Xiao X."/>
            <person name="Hu G."/>
            <person name="Bao F."/>
            <person name="Hu Y."/>
            <person name="Wan P."/>
            <person name="Li L."/>
            <person name="Deng X."/>
            <person name="Kuang T."/>
            <person name="Xiang C."/>
            <person name="Zhu J.K."/>
            <person name="Oliver M.J."/>
            <person name="He Y."/>
        </authorList>
    </citation>
    <scope>NUCLEOTIDE SEQUENCE [LARGE SCALE GENOMIC DNA]</scope>
    <source>
        <strain evidence="3">cv. XS01</strain>
    </source>
</reference>
<evidence type="ECO:0000256" key="1">
    <source>
        <dbReference type="SAM" id="MobiDB-lite"/>
    </source>
</evidence>
<organism evidence="2 3">
    <name type="scientific">Dorcoceras hygrometricum</name>
    <dbReference type="NCBI Taxonomy" id="472368"/>
    <lineage>
        <taxon>Eukaryota</taxon>
        <taxon>Viridiplantae</taxon>
        <taxon>Streptophyta</taxon>
        <taxon>Embryophyta</taxon>
        <taxon>Tracheophyta</taxon>
        <taxon>Spermatophyta</taxon>
        <taxon>Magnoliopsida</taxon>
        <taxon>eudicotyledons</taxon>
        <taxon>Gunneridae</taxon>
        <taxon>Pentapetalae</taxon>
        <taxon>asterids</taxon>
        <taxon>lamiids</taxon>
        <taxon>Lamiales</taxon>
        <taxon>Gesneriaceae</taxon>
        <taxon>Didymocarpoideae</taxon>
        <taxon>Trichosporeae</taxon>
        <taxon>Loxocarpinae</taxon>
        <taxon>Dorcoceras</taxon>
    </lineage>
</organism>
<dbReference type="EMBL" id="KQ991025">
    <property type="protein sequence ID" value="KZV52672.1"/>
    <property type="molecule type" value="Genomic_DNA"/>
</dbReference>
<feature type="region of interest" description="Disordered" evidence="1">
    <location>
        <begin position="1858"/>
        <end position="1877"/>
    </location>
</feature>
<name>A0A2Z7CZN3_9LAMI</name>
<protein>
    <submittedName>
        <fullName evidence="2">Uncharacterized protein</fullName>
    </submittedName>
</protein>
<dbReference type="Proteomes" id="UP000250235">
    <property type="component" value="Unassembled WGS sequence"/>
</dbReference>
<evidence type="ECO:0000313" key="2">
    <source>
        <dbReference type="EMBL" id="KZV52672.1"/>
    </source>
</evidence>
<keyword evidence="3" id="KW-1185">Reference proteome</keyword>
<sequence>MDFRNMKRRELQVLCRKNKIPANLSNLEMASKLTQIFQRGQMTIKLELESNGVLHREAKKVRFSPDQELIEFTRSREKKRRSKRISSLCDNSLSVENVDKAGSKNGNVDCSILVTELREKISGNSVLNRQKRGRNKVDDSKSVHSVGIERISEQILDVPGRVTRSRGKKLVESLVREKSRGDDHQIVVGGTRRSLRNRGAVDVGKLDRDSSVTVKNNEKRGEQILADTVIAEENVVAHHNLSRRSKKKYKIVEFSEVCEHDIEKHAKDSSMCLIDATKSLAVKGLEVEVESNRAKIDLHGEIEEDSPVDEPMTTELRRSGRRKLEISSHDEPGMHNFTVVKDRYSSKISLLTSESSGVFENDEDIQIAGVRTRSRDKNLSQKAVTNNGRLLTDTKAHNSETTQQLTEPARHEKLKIPCKNPSKNKSLEVINELSEDVVIQPKIQARKRTRDHISRESFVKPTIDTKPLTRSKRKTQGKEKAVSAGVADNFGDQIKLSNSLKEPNSLEDESHNELLENEELLCAEVKLSMPNDEEGCNDANAKYSTCNKRLASIRQHHGKDKETSSAVDAGMNSIYVSKSIDMAEDPAPKISNSPSDSSQTEIGISSSKLTDTEVVPLLLKAAEHEVVKKTMPGDNNSKPVLQVFGQSETFGNEITAAELEVTEVAKADDTVQSSSPVLDHSQMKDNSAEEDLQTFEPLDKTNLLTGVLVEGQNHTEKSSTLEMGQKMGEAEGPINFTDSTSALEIQNSLSGKQRTSHESDDMTEGANFVFSYGTHKSDEASESSDLKDLKLTSDGQLEFGVSSPFYGERSAKTNLQDGEMCSEYFINCTGSASALELKEPSPGKLRIYHEPDNMTEEANSLVPNDTHSESVEAGVSRSIKDLKLTRDENIEYGVSTPFHGKRSATTNSQDSEMCSEYFMKDPDKDEVFHDPSVVVQASMPANPTGNERGRTPEVCQVGEGCKTSVHNHSHSELAEIEEGRCLNDHLRVTDEDRSSISAQFDCQKGDGIMPQDCISCSGEYSIDEFGGQRKFHDSQDAASAATPLKCIGSHATTFAKCLGEEEAGVSNTIGEKEANRSGTEINGDVNSLISQINNGEYKIFNQASESSNEAKYDPEQLKRPLSEPIATPTASTWQEALSSGSETAGDTKAIMKTDSKAEVSNQQVDENARCAERKKEKDDFADAQTLDVPMSMGGATNEVNFENQEIGLGSFLGSPVHKVIPSGPKEARTDKTNVIMSLRKSTAYQCHGNFNEMNQEMEEVGEREDHIPADKSSTCPTTSKHEYDTGSYVGNEGYQLQFLFATPIKSVASCMVDETSVCEKNAEKAHLSFMKCYGSMKENEMTKTNSDEKVEISGNELENYFGLENSILANGKDIRNPGTNNDVGVENTCSYAIISKTIYDANEESWTENIGEKMREPNALTKENPVVIENEEENKDVAFKVSKTDPSTTLSEAKSDGTEEQRTEKRNERMHESNSIFEKDEAAIRVERANDVEMENNISSTVLSEATLYCTEKHGIDNTGECMKKSNSVTEEIEEATMNEEVTEIESFELENIFSSAVFSEAKYDAYEEQCTENKGENMIESNSATEKRREENIFSLGQPLFVEEVTDNDSKLSEENIISPSLKNLRAGEGSAEILLHSNLSEDSRYGYTDYVKHEGEITRSSGDAPGITDYDIKQSNIEEDSHCLIEQHKDTIFSGEMSVDSFEKNLNPEVANMVSFNGETNLAMHKESPPCILSKASENDKFIDNEDKEMASSKIHFDGYALDSNMPSTNDGIQKTCEERALRHLSVHNMVTTAERISFCGGEFDMPQSLATHLFDKAVEGVNTGKTKMKTSNFNMTGNQEVDGGGVPQQFLMSESHPEEDLKTDTGTVSDSSTHDCSNEISTESHLANTMKGCLESYSVAVLSDSGANLQNDSDEPQRVTDERVAYFDDKDNKPSIGIGIESEKPEKSILSVESDDGSAMNDTLAGQKEIHINDGQCSAAAKKNARTILIHATPNKLFLTDMKENALDTKKSQAGDYTTVRPTKRRALQDVRWK</sequence>
<dbReference type="OrthoDB" id="913480at2759"/>
<evidence type="ECO:0000313" key="3">
    <source>
        <dbReference type="Proteomes" id="UP000250235"/>
    </source>
</evidence>
<proteinExistence type="predicted"/>
<feature type="region of interest" description="Disordered" evidence="1">
    <location>
        <begin position="1439"/>
        <end position="1473"/>
    </location>
</feature>
<accession>A0A2Z7CZN3</accession>
<feature type="compositionally biased region" description="Basic and acidic residues" evidence="1">
    <location>
        <begin position="1453"/>
        <end position="1473"/>
    </location>
</feature>
<gene>
    <name evidence="2" type="ORF">F511_21052</name>
</gene>